<dbReference type="EnsemblFungi" id="FOXG_02190T0">
    <property type="protein sequence ID" value="FOXG_02190P0"/>
    <property type="gene ID" value="FOXG_02190"/>
</dbReference>
<evidence type="ECO:0000313" key="1">
    <source>
        <dbReference type="EnsemblFungi" id="FOXG_02190P0"/>
    </source>
</evidence>
<organism evidence="1 2">
    <name type="scientific">Fusarium oxysporum (strain Fo5176)</name>
    <name type="common">Fusarium vascular wilt</name>
    <dbReference type="NCBI Taxonomy" id="660025"/>
    <lineage>
        <taxon>Eukaryota</taxon>
        <taxon>Fungi</taxon>
        <taxon>Dikarya</taxon>
        <taxon>Ascomycota</taxon>
        <taxon>Pezizomycotina</taxon>
        <taxon>Sordariomycetes</taxon>
        <taxon>Hypocreomycetidae</taxon>
        <taxon>Hypocreales</taxon>
        <taxon>Nectriaceae</taxon>
        <taxon>Fusarium</taxon>
        <taxon>Fusarium oxysporum species complex</taxon>
    </lineage>
</organism>
<name>A0A0D2XE59_FUSOF</name>
<evidence type="ECO:0008006" key="3">
    <source>
        <dbReference type="Google" id="ProtNLM"/>
    </source>
</evidence>
<protein>
    <recommendedName>
        <fullName evidence="3">Beta-ketoacyl synthase N-terminal domain-containing protein</fullName>
    </recommendedName>
</protein>
<dbReference type="STRING" id="426428.A0A0D2XE59"/>
<proteinExistence type="predicted"/>
<accession>A0A0D2XE59</accession>
<reference evidence="1" key="2">
    <citation type="submission" date="2025-08" db="UniProtKB">
        <authorList>
            <consortium name="EnsemblFungi"/>
        </authorList>
    </citation>
    <scope>IDENTIFICATION</scope>
    <source>
        <strain evidence="1">4287 / CBS 123668 / FGSC 9935 / NRRL 34936</strain>
    </source>
</reference>
<dbReference type="Proteomes" id="UP000002489">
    <property type="component" value="Unassembled WGS sequence"/>
</dbReference>
<evidence type="ECO:0000313" key="2">
    <source>
        <dbReference type="Proteomes" id="UP000002489"/>
    </source>
</evidence>
<sequence>MALRDSGWEPKNAEQQEATGVCLGSGIGNLDEIYETSLVHHQDVRSHSVLVEPMLNM</sequence>
<reference evidence="2" key="1">
    <citation type="journal article" date="2012" name="Mol. Plant Microbe Interact.">
        <title>A highly conserved effector in Fusarium oxysporum is required for full virulence on Arabidopsis.</title>
        <authorList>
            <person name="Thatcher L.F."/>
            <person name="Gardiner D.M."/>
            <person name="Kazan K."/>
            <person name="Manners J."/>
        </authorList>
    </citation>
    <scope>NUCLEOTIDE SEQUENCE [LARGE SCALE GENOMIC DNA]</scope>
    <source>
        <strain evidence="2">Fo5176</strain>
    </source>
</reference>
<dbReference type="AlphaFoldDB" id="A0A0D2XE59"/>